<gene>
    <name evidence="2" type="ORF">CAPTEDRAFT_212852</name>
</gene>
<evidence type="ECO:0000313" key="2">
    <source>
        <dbReference type="EMBL" id="ELU11226.1"/>
    </source>
</evidence>
<keyword evidence="1" id="KW-0175">Coiled coil</keyword>
<name>R7V4F1_CAPTE</name>
<dbReference type="EnsemblMetazoa" id="CapteT212852">
    <property type="protein sequence ID" value="CapteP212852"/>
    <property type="gene ID" value="CapteG212852"/>
</dbReference>
<evidence type="ECO:0000313" key="4">
    <source>
        <dbReference type="Proteomes" id="UP000014760"/>
    </source>
</evidence>
<accession>R7V4F1</accession>
<proteinExistence type="predicted"/>
<dbReference type="Proteomes" id="UP000014760">
    <property type="component" value="Unassembled WGS sequence"/>
</dbReference>
<dbReference type="EMBL" id="KB296865">
    <property type="protein sequence ID" value="ELU11226.1"/>
    <property type="molecule type" value="Genomic_DNA"/>
</dbReference>
<dbReference type="HOGENOM" id="CLU_065234_0_0_1"/>
<evidence type="ECO:0000256" key="1">
    <source>
        <dbReference type="SAM" id="Coils"/>
    </source>
</evidence>
<reference evidence="2 4" key="2">
    <citation type="journal article" date="2013" name="Nature">
        <title>Insights into bilaterian evolution from three spiralian genomes.</title>
        <authorList>
            <person name="Simakov O."/>
            <person name="Marletaz F."/>
            <person name="Cho S.J."/>
            <person name="Edsinger-Gonzales E."/>
            <person name="Havlak P."/>
            <person name="Hellsten U."/>
            <person name="Kuo D.H."/>
            <person name="Larsson T."/>
            <person name="Lv J."/>
            <person name="Arendt D."/>
            <person name="Savage R."/>
            <person name="Osoegawa K."/>
            <person name="de Jong P."/>
            <person name="Grimwood J."/>
            <person name="Chapman J.A."/>
            <person name="Shapiro H."/>
            <person name="Aerts A."/>
            <person name="Otillar R.P."/>
            <person name="Terry A.Y."/>
            <person name="Boore J.L."/>
            <person name="Grigoriev I.V."/>
            <person name="Lindberg D.R."/>
            <person name="Seaver E.C."/>
            <person name="Weisblat D.A."/>
            <person name="Putnam N.H."/>
            <person name="Rokhsar D.S."/>
        </authorList>
    </citation>
    <scope>NUCLEOTIDE SEQUENCE</scope>
    <source>
        <strain evidence="2 4">I ESC-2004</strain>
    </source>
</reference>
<protein>
    <submittedName>
        <fullName evidence="2 3">Uncharacterized protein</fullName>
    </submittedName>
</protein>
<evidence type="ECO:0000313" key="3">
    <source>
        <dbReference type="EnsemblMetazoa" id="CapteP212852"/>
    </source>
</evidence>
<dbReference type="OrthoDB" id="6062651at2759"/>
<sequence length="160" mass="18883">MVAQKMDAWLKKMEKTIEQQGRVITQLTRRLEEAEAKINDTEQYSRLRIAVIPEETGEDASGKVAEVFRAMQLSPVINRTKKKKKVMTKKKDIRASHSNIYIYEDLIKGRETMLYMARQMKRFNHIKDAWSVDGRIGIKDNDDRIKYLTKISDLREFHHK</sequence>
<dbReference type="AlphaFoldDB" id="R7V4F1"/>
<feature type="coiled-coil region" evidence="1">
    <location>
        <begin position="10"/>
        <end position="44"/>
    </location>
</feature>
<reference evidence="4" key="1">
    <citation type="submission" date="2012-12" db="EMBL/GenBank/DDBJ databases">
        <authorList>
            <person name="Hellsten U."/>
            <person name="Grimwood J."/>
            <person name="Chapman J.A."/>
            <person name="Shapiro H."/>
            <person name="Aerts A."/>
            <person name="Otillar R.P."/>
            <person name="Terry A.Y."/>
            <person name="Boore J.L."/>
            <person name="Simakov O."/>
            <person name="Marletaz F."/>
            <person name="Cho S.-J."/>
            <person name="Edsinger-Gonzales E."/>
            <person name="Havlak P."/>
            <person name="Kuo D.-H."/>
            <person name="Larsson T."/>
            <person name="Lv J."/>
            <person name="Arendt D."/>
            <person name="Savage R."/>
            <person name="Osoegawa K."/>
            <person name="de Jong P."/>
            <person name="Lindberg D.R."/>
            <person name="Seaver E.C."/>
            <person name="Weisblat D.A."/>
            <person name="Putnam N.H."/>
            <person name="Grigoriev I.V."/>
            <person name="Rokhsar D.S."/>
        </authorList>
    </citation>
    <scope>NUCLEOTIDE SEQUENCE</scope>
    <source>
        <strain evidence="4">I ESC-2004</strain>
    </source>
</reference>
<reference evidence="3" key="3">
    <citation type="submission" date="2015-06" db="UniProtKB">
        <authorList>
            <consortium name="EnsemblMetazoa"/>
        </authorList>
    </citation>
    <scope>IDENTIFICATION</scope>
</reference>
<dbReference type="EMBL" id="AMQN01005802">
    <property type="status" value="NOT_ANNOTATED_CDS"/>
    <property type="molecule type" value="Genomic_DNA"/>
</dbReference>
<organism evidence="2">
    <name type="scientific">Capitella teleta</name>
    <name type="common">Polychaete worm</name>
    <dbReference type="NCBI Taxonomy" id="283909"/>
    <lineage>
        <taxon>Eukaryota</taxon>
        <taxon>Metazoa</taxon>
        <taxon>Spiralia</taxon>
        <taxon>Lophotrochozoa</taxon>
        <taxon>Annelida</taxon>
        <taxon>Polychaeta</taxon>
        <taxon>Sedentaria</taxon>
        <taxon>Scolecida</taxon>
        <taxon>Capitellidae</taxon>
        <taxon>Capitella</taxon>
    </lineage>
</organism>
<keyword evidence="4" id="KW-1185">Reference proteome</keyword>